<protein>
    <submittedName>
        <fullName evidence="2">Uncharacterized protein</fullName>
    </submittedName>
</protein>
<reference evidence="2" key="1">
    <citation type="submission" date="2019-10" db="EMBL/GenBank/DDBJ databases">
        <title>Metagenomic sequencing of thiosulfate-disproportionating enrichment culture.</title>
        <authorList>
            <person name="Umezawa K."/>
            <person name="Kojima H."/>
            <person name="Fukui M."/>
        </authorList>
    </citation>
    <scope>NUCLEOTIDE SEQUENCE</scope>
    <source>
        <strain evidence="2">45J</strain>
    </source>
</reference>
<evidence type="ECO:0000256" key="1">
    <source>
        <dbReference type="SAM" id="Phobius"/>
    </source>
</evidence>
<sequence length="40" mass="4286">MLNLDTHILIIAATSLVYNVPLIVRDAVIRKSGVVPLAVS</sequence>
<organism evidence="2">
    <name type="scientific">hot springs metagenome</name>
    <dbReference type="NCBI Taxonomy" id="433727"/>
    <lineage>
        <taxon>unclassified sequences</taxon>
        <taxon>metagenomes</taxon>
        <taxon>ecological metagenomes</taxon>
    </lineage>
</organism>
<gene>
    <name evidence="2" type="ORF">A45J_1508</name>
</gene>
<dbReference type="AlphaFoldDB" id="A0A5J4L3A7"/>
<dbReference type="EMBL" id="BLAB01000001">
    <property type="protein sequence ID" value="GER93752.1"/>
    <property type="molecule type" value="Genomic_DNA"/>
</dbReference>
<accession>A0A5J4L3A7</accession>
<feature type="transmembrane region" description="Helical" evidence="1">
    <location>
        <begin position="6"/>
        <end position="24"/>
    </location>
</feature>
<keyword evidence="1" id="KW-0472">Membrane</keyword>
<comment type="caution">
    <text evidence="2">The sequence shown here is derived from an EMBL/GenBank/DDBJ whole genome shotgun (WGS) entry which is preliminary data.</text>
</comment>
<proteinExistence type="predicted"/>
<name>A0A5J4L3A7_9ZZZZ</name>
<keyword evidence="1" id="KW-0812">Transmembrane</keyword>
<keyword evidence="1" id="KW-1133">Transmembrane helix</keyword>
<evidence type="ECO:0000313" key="2">
    <source>
        <dbReference type="EMBL" id="GER93752.1"/>
    </source>
</evidence>